<evidence type="ECO:0000256" key="2">
    <source>
        <dbReference type="ARBA" id="ARBA00022771"/>
    </source>
</evidence>
<dbReference type="Proteomes" id="UP000078237">
    <property type="component" value="Unassembled WGS sequence"/>
</dbReference>
<organism evidence="7 8">
    <name type="scientific">Madurella mycetomatis</name>
    <dbReference type="NCBI Taxonomy" id="100816"/>
    <lineage>
        <taxon>Eukaryota</taxon>
        <taxon>Fungi</taxon>
        <taxon>Dikarya</taxon>
        <taxon>Ascomycota</taxon>
        <taxon>Pezizomycotina</taxon>
        <taxon>Sordariomycetes</taxon>
        <taxon>Sordariomycetidae</taxon>
        <taxon>Sordariales</taxon>
        <taxon>Sordariales incertae sedis</taxon>
        <taxon>Madurella</taxon>
    </lineage>
</organism>
<dbReference type="PROSITE" id="PS51083">
    <property type="entry name" value="ZF_HIT"/>
    <property type="match status" value="1"/>
</dbReference>
<feature type="domain" description="HIT-type" evidence="6">
    <location>
        <begin position="60"/>
        <end position="93"/>
    </location>
</feature>
<keyword evidence="1" id="KW-0479">Metal-binding</keyword>
<dbReference type="GO" id="GO:0048254">
    <property type="term" value="P:snoRNA localization"/>
    <property type="evidence" value="ECO:0007669"/>
    <property type="project" value="TreeGrafter"/>
</dbReference>
<evidence type="ECO:0000256" key="4">
    <source>
        <dbReference type="PROSITE-ProRule" id="PRU00453"/>
    </source>
</evidence>
<keyword evidence="3" id="KW-0862">Zinc</keyword>
<feature type="region of interest" description="Disordered" evidence="5">
    <location>
        <begin position="1"/>
        <end position="58"/>
    </location>
</feature>
<dbReference type="PROSITE" id="PS00028">
    <property type="entry name" value="ZINC_FINGER_C2H2_1"/>
    <property type="match status" value="1"/>
</dbReference>
<dbReference type="SUPFAM" id="SSF144232">
    <property type="entry name" value="HIT/MYND zinc finger-like"/>
    <property type="match status" value="1"/>
</dbReference>
<comment type="caution">
    <text evidence="7">The sequence shown here is derived from an EMBL/GenBank/DDBJ whole genome shotgun (WGS) entry which is preliminary data.</text>
</comment>
<dbReference type="PANTHER" id="PTHR13483">
    <property type="entry name" value="BOX C_D SNORNA PROTEIN 1-RELATED"/>
    <property type="match status" value="1"/>
</dbReference>
<dbReference type="InterPro" id="IPR007529">
    <property type="entry name" value="Znf_HIT"/>
</dbReference>
<gene>
    <name evidence="7" type="ORF">MMYC01_205698</name>
</gene>
<dbReference type="VEuPathDB" id="FungiDB:MMYC01_205698"/>
<evidence type="ECO:0000313" key="8">
    <source>
        <dbReference type="Proteomes" id="UP000078237"/>
    </source>
</evidence>
<dbReference type="CDD" id="cd23024">
    <property type="entry name" value="zf-HIT_ZNHIT2-3"/>
    <property type="match status" value="1"/>
</dbReference>
<dbReference type="GO" id="GO:0005634">
    <property type="term" value="C:nucleus"/>
    <property type="evidence" value="ECO:0007669"/>
    <property type="project" value="TreeGrafter"/>
</dbReference>
<evidence type="ECO:0000256" key="3">
    <source>
        <dbReference type="ARBA" id="ARBA00022833"/>
    </source>
</evidence>
<name>A0A175W2C8_9PEZI</name>
<sequence length="244" mass="26333">MSFASQNGGGGTDSDISAAQPTMLGPVSPEPSSAIAADPAADVDTEPSFPTRKMPEPKLCGVCGAQPGKYKCPRCSMPYCSVPCNKQHKENHPPDQPKPQPSPAAQQATEPSNNDPYAILLDHRQTFARLFEKYPSLPAELIRIQQTTLPPSSDGLPIPGLNNNKNKQTTWTRDVGLRKGAAALRKARTDPSETGDGVREFCELVLFLLSKQKEGGAEVVDRVREEVAAEEMGVIERLLREEGG</sequence>
<keyword evidence="2 4" id="KW-0863">Zinc-finger</keyword>
<dbReference type="Gene3D" id="3.30.60.190">
    <property type="match status" value="1"/>
</dbReference>
<evidence type="ECO:0000313" key="7">
    <source>
        <dbReference type="EMBL" id="KXX77609.1"/>
    </source>
</evidence>
<dbReference type="Pfam" id="PF04438">
    <property type="entry name" value="zf-HIT"/>
    <property type="match status" value="1"/>
</dbReference>
<dbReference type="STRING" id="100816.A0A175W2C8"/>
<feature type="compositionally biased region" description="Low complexity" evidence="5">
    <location>
        <begin position="30"/>
        <end position="42"/>
    </location>
</feature>
<dbReference type="PANTHER" id="PTHR13483:SF11">
    <property type="entry name" value="ZINC FINGER HIT DOMAIN-CONTAINING PROTEIN 3"/>
    <property type="match status" value="1"/>
</dbReference>
<reference evidence="7 8" key="1">
    <citation type="journal article" date="2016" name="Genome Announc.">
        <title>Genome Sequence of Madurella mycetomatis mm55, Isolated from a Human Mycetoma Case in Sudan.</title>
        <authorList>
            <person name="Smit S."/>
            <person name="Derks M.F."/>
            <person name="Bervoets S."/>
            <person name="Fahal A."/>
            <person name="van Leeuwen W."/>
            <person name="van Belkum A."/>
            <person name="van de Sande W.W."/>
        </authorList>
    </citation>
    <scope>NUCLEOTIDE SEQUENCE [LARGE SCALE GENOMIC DNA]</scope>
    <source>
        <strain evidence="8">mm55</strain>
    </source>
</reference>
<dbReference type="OrthoDB" id="18412at2759"/>
<evidence type="ECO:0000256" key="1">
    <source>
        <dbReference type="ARBA" id="ARBA00022723"/>
    </source>
</evidence>
<protein>
    <submittedName>
        <fullName evidence="7">Protein HIT1</fullName>
    </submittedName>
</protein>
<evidence type="ECO:0000259" key="6">
    <source>
        <dbReference type="PROSITE" id="PS51083"/>
    </source>
</evidence>
<keyword evidence="8" id="KW-1185">Reference proteome</keyword>
<proteinExistence type="predicted"/>
<feature type="region of interest" description="Disordered" evidence="5">
    <location>
        <begin position="87"/>
        <end position="116"/>
    </location>
</feature>
<dbReference type="GO" id="GO:0008270">
    <property type="term" value="F:zinc ion binding"/>
    <property type="evidence" value="ECO:0007669"/>
    <property type="project" value="UniProtKB-UniRule"/>
</dbReference>
<dbReference type="GO" id="GO:0070761">
    <property type="term" value="C:pre-snoRNP complex"/>
    <property type="evidence" value="ECO:0007669"/>
    <property type="project" value="TreeGrafter"/>
</dbReference>
<dbReference type="AlphaFoldDB" id="A0A175W2C8"/>
<dbReference type="InterPro" id="IPR013087">
    <property type="entry name" value="Znf_C2H2_type"/>
</dbReference>
<dbReference type="InterPro" id="IPR051639">
    <property type="entry name" value="BCD1"/>
</dbReference>
<dbReference type="EMBL" id="LCTW02000153">
    <property type="protein sequence ID" value="KXX77609.1"/>
    <property type="molecule type" value="Genomic_DNA"/>
</dbReference>
<dbReference type="GO" id="GO:0000463">
    <property type="term" value="P:maturation of LSU-rRNA from tricistronic rRNA transcript (SSU-rRNA, 5.8S rRNA, LSU-rRNA)"/>
    <property type="evidence" value="ECO:0007669"/>
    <property type="project" value="TreeGrafter"/>
</dbReference>
<dbReference type="GO" id="GO:0000492">
    <property type="term" value="P:box C/D snoRNP assembly"/>
    <property type="evidence" value="ECO:0007669"/>
    <property type="project" value="TreeGrafter"/>
</dbReference>
<accession>A0A175W2C8</accession>
<evidence type="ECO:0000256" key="5">
    <source>
        <dbReference type="SAM" id="MobiDB-lite"/>
    </source>
</evidence>